<reference evidence="3" key="1">
    <citation type="submission" date="2016-12" db="EMBL/GenBank/DDBJ databases">
        <title>Whole genome sequencing of Sphingomonas sp. ABOJV.</title>
        <authorList>
            <person name="Conlan S."/>
            <person name="Thomas P.J."/>
            <person name="Mullikin J."/>
            <person name="Palmore T.N."/>
            <person name="Frank K.M."/>
            <person name="Segre J.A."/>
        </authorList>
    </citation>
    <scope>NUCLEOTIDE SEQUENCE [LARGE SCALE GENOMIC DNA]</scope>
    <source>
        <strain evidence="3">ABOJV</strain>
    </source>
</reference>
<sequence length="160" mass="16706">MAQRLAAGPPRVPRLPGAPVDWRLALALAAVIALGPLATITGAAIIERSARAEAERLTAQAAPRLKAEASARAARAVLREAVRQPGAAILLNHVAAAIPADARVARMRKAADGAMEIEITAPDPDLLRAALRRNPALASFRETGQRRAGAMIAVTLRRAA</sequence>
<dbReference type="EMBL" id="CP018820">
    <property type="protein sequence ID" value="APR55133.1"/>
    <property type="molecule type" value="Genomic_DNA"/>
</dbReference>
<feature type="transmembrane region" description="Helical" evidence="1">
    <location>
        <begin position="24"/>
        <end position="46"/>
    </location>
</feature>
<dbReference type="Proteomes" id="UP000185161">
    <property type="component" value="Chromosome"/>
</dbReference>
<evidence type="ECO:0000313" key="3">
    <source>
        <dbReference type="Proteomes" id="UP000185161"/>
    </source>
</evidence>
<dbReference type="STRING" id="93064.BRX40_16710"/>
<name>A0A1L6JGV4_9SPHN</name>
<accession>A0A1L6JGV4</accession>
<keyword evidence="1" id="KW-0812">Transmembrane</keyword>
<dbReference type="KEGG" id="skr:BRX40_16710"/>
<proteinExistence type="predicted"/>
<keyword evidence="1" id="KW-0472">Membrane</keyword>
<organism evidence="2 3">
    <name type="scientific">Sphingomonas koreensis</name>
    <dbReference type="NCBI Taxonomy" id="93064"/>
    <lineage>
        <taxon>Bacteria</taxon>
        <taxon>Pseudomonadati</taxon>
        <taxon>Pseudomonadota</taxon>
        <taxon>Alphaproteobacteria</taxon>
        <taxon>Sphingomonadales</taxon>
        <taxon>Sphingomonadaceae</taxon>
        <taxon>Sphingomonas</taxon>
    </lineage>
</organism>
<evidence type="ECO:0000313" key="2">
    <source>
        <dbReference type="EMBL" id="APR55133.1"/>
    </source>
</evidence>
<evidence type="ECO:0000256" key="1">
    <source>
        <dbReference type="SAM" id="Phobius"/>
    </source>
</evidence>
<keyword evidence="1" id="KW-1133">Transmembrane helix</keyword>
<keyword evidence="3" id="KW-1185">Reference proteome</keyword>
<gene>
    <name evidence="2" type="ORF">BRX40_16710</name>
</gene>
<protein>
    <submittedName>
        <fullName evidence="2">Uncharacterized protein</fullName>
    </submittedName>
</protein>
<dbReference type="AlphaFoldDB" id="A0A1L6JGV4"/>